<evidence type="ECO:0000259" key="21">
    <source>
        <dbReference type="PROSITE" id="PS51447"/>
    </source>
</evidence>
<keyword evidence="10" id="KW-0479">Metal-binding</keyword>
<dbReference type="AlphaFoldDB" id="A0A831K5G4"/>
<dbReference type="InterPro" id="IPR002547">
    <property type="entry name" value="tRNA-bd_dom"/>
</dbReference>
<evidence type="ECO:0000259" key="22">
    <source>
        <dbReference type="PROSITE" id="PS51483"/>
    </source>
</evidence>
<dbReference type="Pfam" id="PF03483">
    <property type="entry name" value="B3_4"/>
    <property type="match status" value="1"/>
</dbReference>
<dbReference type="SUPFAM" id="SSF50249">
    <property type="entry name" value="Nucleic acid-binding proteins"/>
    <property type="match status" value="1"/>
</dbReference>
<dbReference type="GO" id="GO:0006432">
    <property type="term" value="P:phenylalanyl-tRNA aminoacylation"/>
    <property type="evidence" value="ECO:0007669"/>
    <property type="project" value="InterPro"/>
</dbReference>
<keyword evidence="15" id="KW-0648">Protein biosynthesis</keyword>
<dbReference type="SMART" id="SM00873">
    <property type="entry name" value="B3_4"/>
    <property type="match status" value="1"/>
</dbReference>
<feature type="non-terminal residue" evidence="23">
    <location>
        <position position="749"/>
    </location>
</feature>
<comment type="similarity">
    <text evidence="3">Belongs to the phenylalanyl-tRNA synthetase beta subunit family. Type 1 subfamily.</text>
</comment>
<feature type="domain" description="B5" evidence="22">
    <location>
        <begin position="401"/>
        <end position="476"/>
    </location>
</feature>
<dbReference type="Gene3D" id="3.50.40.10">
    <property type="entry name" value="Phenylalanyl-trna Synthetase, Chain B, domain 3"/>
    <property type="match status" value="1"/>
</dbReference>
<dbReference type="Pfam" id="PF03147">
    <property type="entry name" value="FDX-ACB"/>
    <property type="match status" value="1"/>
</dbReference>
<evidence type="ECO:0000256" key="3">
    <source>
        <dbReference type="ARBA" id="ARBA00008653"/>
    </source>
</evidence>
<feature type="domain" description="TRNA-binding" evidence="20">
    <location>
        <begin position="39"/>
        <end position="148"/>
    </location>
</feature>
<dbReference type="FunFam" id="3.30.56.10:FF:000002">
    <property type="entry name" value="Phenylalanine--tRNA ligase beta subunit"/>
    <property type="match status" value="1"/>
</dbReference>
<dbReference type="InterPro" id="IPR033714">
    <property type="entry name" value="tRNA_bind_bactPheRS"/>
</dbReference>
<comment type="catalytic activity">
    <reaction evidence="18">
        <text>tRNA(Phe) + L-phenylalanine + ATP = L-phenylalanyl-tRNA(Phe) + AMP + diphosphate + H(+)</text>
        <dbReference type="Rhea" id="RHEA:19413"/>
        <dbReference type="Rhea" id="RHEA-COMP:9668"/>
        <dbReference type="Rhea" id="RHEA-COMP:9699"/>
        <dbReference type="ChEBI" id="CHEBI:15378"/>
        <dbReference type="ChEBI" id="CHEBI:30616"/>
        <dbReference type="ChEBI" id="CHEBI:33019"/>
        <dbReference type="ChEBI" id="CHEBI:58095"/>
        <dbReference type="ChEBI" id="CHEBI:78442"/>
        <dbReference type="ChEBI" id="CHEBI:78531"/>
        <dbReference type="ChEBI" id="CHEBI:456215"/>
        <dbReference type="EC" id="6.1.1.20"/>
    </reaction>
</comment>
<dbReference type="FunFam" id="3.50.40.10:FF:000001">
    <property type="entry name" value="Phenylalanine--tRNA ligase beta subunit"/>
    <property type="match status" value="1"/>
</dbReference>
<dbReference type="HAMAP" id="MF_00283">
    <property type="entry name" value="Phe_tRNA_synth_beta1"/>
    <property type="match status" value="1"/>
</dbReference>
<dbReference type="Gene3D" id="3.30.56.10">
    <property type="match status" value="2"/>
</dbReference>
<dbReference type="InterPro" id="IPR045060">
    <property type="entry name" value="Phe-tRNA-ligase_IIc_bsu"/>
</dbReference>
<comment type="subunit">
    <text evidence="4">Tetramer of two alpha and two beta subunits.</text>
</comment>
<dbReference type="Pfam" id="PF01588">
    <property type="entry name" value="tRNA_bind"/>
    <property type="match status" value="1"/>
</dbReference>
<comment type="cofactor">
    <cofactor evidence="1">
        <name>Mg(2+)</name>
        <dbReference type="ChEBI" id="CHEBI:18420"/>
    </cofactor>
</comment>
<dbReference type="PROSITE" id="PS51483">
    <property type="entry name" value="B5"/>
    <property type="match status" value="1"/>
</dbReference>
<dbReference type="GO" id="GO:0005524">
    <property type="term" value="F:ATP binding"/>
    <property type="evidence" value="ECO:0007669"/>
    <property type="project" value="UniProtKB-KW"/>
</dbReference>
<dbReference type="EMBL" id="DRCV01000189">
    <property type="protein sequence ID" value="HDK38211.1"/>
    <property type="molecule type" value="Genomic_DNA"/>
</dbReference>
<keyword evidence="11" id="KW-0547">Nucleotide-binding</keyword>
<dbReference type="PROSITE" id="PS50886">
    <property type="entry name" value="TRBD"/>
    <property type="match status" value="1"/>
</dbReference>
<evidence type="ECO:0000256" key="18">
    <source>
        <dbReference type="ARBA" id="ARBA00049255"/>
    </source>
</evidence>
<dbReference type="Gene3D" id="2.40.50.140">
    <property type="entry name" value="Nucleic acid-binding proteins"/>
    <property type="match status" value="1"/>
</dbReference>
<evidence type="ECO:0000256" key="7">
    <source>
        <dbReference type="ARBA" id="ARBA00022490"/>
    </source>
</evidence>
<dbReference type="GO" id="GO:0000287">
    <property type="term" value="F:magnesium ion binding"/>
    <property type="evidence" value="ECO:0007669"/>
    <property type="project" value="InterPro"/>
</dbReference>
<dbReference type="InterPro" id="IPR004532">
    <property type="entry name" value="Phe-tRNA-ligase_IIc_bsu_bact"/>
</dbReference>
<dbReference type="Gene3D" id="3.30.70.380">
    <property type="entry name" value="Ferrodoxin-fold anticodon-binding domain"/>
    <property type="match status" value="1"/>
</dbReference>
<dbReference type="CDD" id="cd00769">
    <property type="entry name" value="PheRS_beta_core"/>
    <property type="match status" value="1"/>
</dbReference>
<dbReference type="NCBIfam" id="TIGR00472">
    <property type="entry name" value="pheT_bact"/>
    <property type="match status" value="1"/>
</dbReference>
<comment type="subcellular location">
    <subcellularLocation>
        <location evidence="2">Cytoplasm</location>
    </subcellularLocation>
</comment>
<evidence type="ECO:0000256" key="9">
    <source>
        <dbReference type="ARBA" id="ARBA00022598"/>
    </source>
</evidence>
<dbReference type="GO" id="GO:0009328">
    <property type="term" value="C:phenylalanine-tRNA ligase complex"/>
    <property type="evidence" value="ECO:0007669"/>
    <property type="project" value="TreeGrafter"/>
</dbReference>
<keyword evidence="12" id="KW-0067">ATP-binding</keyword>
<keyword evidence="16" id="KW-0030">Aminoacyl-tRNA synthetase</keyword>
<evidence type="ECO:0000256" key="10">
    <source>
        <dbReference type="ARBA" id="ARBA00022723"/>
    </source>
</evidence>
<dbReference type="PANTHER" id="PTHR10947">
    <property type="entry name" value="PHENYLALANYL-TRNA SYNTHETASE BETA CHAIN AND LEUCINE-RICH REPEAT-CONTAINING PROTEIN 47"/>
    <property type="match status" value="1"/>
</dbReference>
<dbReference type="InterPro" id="IPR036690">
    <property type="entry name" value="Fdx_antiC-bd_sf"/>
</dbReference>
<proteinExistence type="inferred from homology"/>
<dbReference type="EC" id="6.1.1.20" evidence="5"/>
<keyword evidence="13" id="KW-0460">Magnesium</keyword>
<gene>
    <name evidence="23" type="ORF">ENG92_04260</name>
</gene>
<evidence type="ECO:0000256" key="14">
    <source>
        <dbReference type="ARBA" id="ARBA00022884"/>
    </source>
</evidence>
<dbReference type="SUPFAM" id="SSF55681">
    <property type="entry name" value="Class II aaRS and biotin synthetases"/>
    <property type="match status" value="1"/>
</dbReference>
<dbReference type="Proteomes" id="UP000885822">
    <property type="component" value="Unassembled WGS sequence"/>
</dbReference>
<dbReference type="InterPro" id="IPR005121">
    <property type="entry name" value="Fdx_antiC-bd"/>
</dbReference>
<dbReference type="NCBIfam" id="NF045760">
    <property type="entry name" value="YtpR"/>
    <property type="match status" value="1"/>
</dbReference>
<dbReference type="SUPFAM" id="SSF56037">
    <property type="entry name" value="PheT/TilS domain"/>
    <property type="match status" value="1"/>
</dbReference>
<evidence type="ECO:0000256" key="12">
    <source>
        <dbReference type="ARBA" id="ARBA00022840"/>
    </source>
</evidence>
<evidence type="ECO:0000256" key="8">
    <source>
        <dbReference type="ARBA" id="ARBA00022555"/>
    </source>
</evidence>
<dbReference type="InterPro" id="IPR020825">
    <property type="entry name" value="Phe-tRNA_synthase-like_B3/B4"/>
</dbReference>
<dbReference type="PANTHER" id="PTHR10947:SF0">
    <property type="entry name" value="PHENYLALANINE--TRNA LIGASE BETA SUBUNIT"/>
    <property type="match status" value="1"/>
</dbReference>
<evidence type="ECO:0000256" key="1">
    <source>
        <dbReference type="ARBA" id="ARBA00001946"/>
    </source>
</evidence>
<dbReference type="SUPFAM" id="SSF46955">
    <property type="entry name" value="Putative DNA-binding domain"/>
    <property type="match status" value="1"/>
</dbReference>
<evidence type="ECO:0000256" key="6">
    <source>
        <dbReference type="ARBA" id="ARBA00017032"/>
    </source>
</evidence>
<dbReference type="InterPro" id="IPR045864">
    <property type="entry name" value="aa-tRNA-synth_II/BPL/LPL"/>
</dbReference>
<keyword evidence="7" id="KW-0963">Cytoplasm</keyword>
<name>A0A831K5G4_9GAMM</name>
<dbReference type="SUPFAM" id="SSF54991">
    <property type="entry name" value="Anticodon-binding domain of PheRS"/>
    <property type="match status" value="1"/>
</dbReference>
<comment type="caution">
    <text evidence="23">The sequence shown here is derived from an EMBL/GenBank/DDBJ whole genome shotgun (WGS) entry which is preliminary data.</text>
</comment>
<keyword evidence="8 19" id="KW-0820">tRNA-binding</keyword>
<dbReference type="FunFam" id="2.40.50.140:FF:000045">
    <property type="entry name" value="Phenylalanine--tRNA ligase beta subunit"/>
    <property type="match status" value="1"/>
</dbReference>
<evidence type="ECO:0000256" key="13">
    <source>
        <dbReference type="ARBA" id="ARBA00022842"/>
    </source>
</evidence>
<dbReference type="Gene3D" id="3.30.930.10">
    <property type="entry name" value="Bira Bifunctional Protein, Domain 2"/>
    <property type="match status" value="1"/>
</dbReference>
<evidence type="ECO:0000256" key="5">
    <source>
        <dbReference type="ARBA" id="ARBA00012814"/>
    </source>
</evidence>
<evidence type="ECO:0000256" key="4">
    <source>
        <dbReference type="ARBA" id="ARBA00011209"/>
    </source>
</evidence>
<evidence type="ECO:0000256" key="15">
    <source>
        <dbReference type="ARBA" id="ARBA00022917"/>
    </source>
</evidence>
<dbReference type="SMART" id="SM00896">
    <property type="entry name" value="FDX-ACB"/>
    <property type="match status" value="1"/>
</dbReference>
<evidence type="ECO:0000256" key="17">
    <source>
        <dbReference type="ARBA" id="ARBA00033189"/>
    </source>
</evidence>
<dbReference type="CDD" id="cd02796">
    <property type="entry name" value="tRNA_bind_bactPheRS"/>
    <property type="match status" value="1"/>
</dbReference>
<dbReference type="Pfam" id="PF17759">
    <property type="entry name" value="tRNA_synthFbeta"/>
    <property type="match status" value="1"/>
</dbReference>
<evidence type="ECO:0000256" key="2">
    <source>
        <dbReference type="ARBA" id="ARBA00004496"/>
    </source>
</evidence>
<dbReference type="PROSITE" id="PS51447">
    <property type="entry name" value="FDX_ACB"/>
    <property type="match status" value="1"/>
</dbReference>
<dbReference type="SMART" id="SM00874">
    <property type="entry name" value="B5"/>
    <property type="match status" value="1"/>
</dbReference>
<dbReference type="InterPro" id="IPR041616">
    <property type="entry name" value="PheRS_beta_core"/>
</dbReference>
<dbReference type="InterPro" id="IPR005147">
    <property type="entry name" value="tRNA_synthase_B5-dom"/>
</dbReference>
<feature type="domain" description="FDX-ACB" evidence="21">
    <location>
        <begin position="698"/>
        <end position="749"/>
    </location>
</feature>
<evidence type="ECO:0000256" key="19">
    <source>
        <dbReference type="PROSITE-ProRule" id="PRU00209"/>
    </source>
</evidence>
<evidence type="ECO:0000313" key="23">
    <source>
        <dbReference type="EMBL" id="HDK38211.1"/>
    </source>
</evidence>
<sequence>MQFSEAWLREWVNPNVSVNELADALSMAGLEVDGVAPAAAQFSGVVVGEVLSCERHPDADKLSVCSVNVGEDEPVQIVCGAKNVAADMKVPVAKVGAVLPGDFKIKKAKLRGQQSLGMICSASELGLAESSDGIMPLPADAPVGEDFRQYLSLDDHIIDVDLTPDRGDCLSIAGIARDVGVIYRQPVTDWEIKTIPDSIGDEMGVVLEASEACPRYSCRIIKGIDPKAQTPLWMQEKLRRSGIRAISPVVDITNYVMIELGQPMHGFDLDKIKGAIHVRLSKAGEKLILLDGSEVETTEETLLIADNEKPLALAGIMGGECSAVTESTRDILLESAFFMPIAIAGKARAYGLHTDSSHRFERGVDPQLQLKALERATDLLLHITGGETGPIVDVSATEYLPEKPDIHLRRHQISRILGVKIDDATIEDILSRLGMQVVAVDDGWKVTAPSSRFDVAIEADLIEEIGRIYGYANIPENLSSAPVSIQAMPEADFHLLRAKELLVDCDYQEAITYSFIAPELAELLTPDARQIRLANPISADMSVMRASLWPGLLSTLQYNLARQQDRVRLFESGQIFLDHQGDINQPEMLGGLIYGERLPQKWGNPSGKVDFYDLKGDVEMILELVDDLSAFEFQPINDAALHPGQAAAILRNGEEIGRLGMLHPGLQAKLDIAGNVFLFQIRLDGLAQGRIPAFEAVSKYPAIRRDLALLVDADISWAQVAACAREAAPEIVRDIQIFDVYTGGNIDSG</sequence>
<reference evidence="23" key="1">
    <citation type="journal article" date="2020" name="mSystems">
        <title>Genome- and Community-Level Interaction Insights into Carbon Utilization and Element Cycling Functions of Hydrothermarchaeota in Hydrothermal Sediment.</title>
        <authorList>
            <person name="Zhou Z."/>
            <person name="Liu Y."/>
            <person name="Xu W."/>
            <person name="Pan J."/>
            <person name="Luo Z.H."/>
            <person name="Li M."/>
        </authorList>
    </citation>
    <scope>NUCLEOTIDE SEQUENCE [LARGE SCALE GENOMIC DNA]</scope>
    <source>
        <strain evidence="23">HyVt-26</strain>
    </source>
</reference>
<protein>
    <recommendedName>
        <fullName evidence="6">Phenylalanine--tRNA ligase beta subunit</fullName>
        <ecNumber evidence="5">6.1.1.20</ecNumber>
    </recommendedName>
    <alternativeName>
        <fullName evidence="17">Phenylalanyl-tRNA synthetase beta subunit</fullName>
    </alternativeName>
</protein>
<dbReference type="GO" id="GO:0000049">
    <property type="term" value="F:tRNA binding"/>
    <property type="evidence" value="ECO:0007669"/>
    <property type="project" value="UniProtKB-UniRule"/>
</dbReference>
<dbReference type="InterPro" id="IPR005146">
    <property type="entry name" value="B3/B4_tRNA-bd"/>
</dbReference>
<evidence type="ECO:0000256" key="16">
    <source>
        <dbReference type="ARBA" id="ARBA00023146"/>
    </source>
</evidence>
<dbReference type="InterPro" id="IPR009061">
    <property type="entry name" value="DNA-bd_dom_put_sf"/>
</dbReference>
<organism evidence="23">
    <name type="scientific">Thiolapillus brandeum</name>
    <dbReference type="NCBI Taxonomy" id="1076588"/>
    <lineage>
        <taxon>Bacteria</taxon>
        <taxon>Pseudomonadati</taxon>
        <taxon>Pseudomonadota</taxon>
        <taxon>Gammaproteobacteria</taxon>
        <taxon>Chromatiales</taxon>
        <taxon>Sedimenticolaceae</taxon>
        <taxon>Thiolapillus</taxon>
    </lineage>
</organism>
<evidence type="ECO:0000259" key="20">
    <source>
        <dbReference type="PROSITE" id="PS50886"/>
    </source>
</evidence>
<keyword evidence="14 19" id="KW-0694">RNA-binding</keyword>
<accession>A0A831K5G4</accession>
<keyword evidence="9 23" id="KW-0436">Ligase</keyword>
<dbReference type="GO" id="GO:0004826">
    <property type="term" value="F:phenylalanine-tRNA ligase activity"/>
    <property type="evidence" value="ECO:0007669"/>
    <property type="project" value="UniProtKB-EC"/>
</dbReference>
<dbReference type="Pfam" id="PF03484">
    <property type="entry name" value="B5"/>
    <property type="match status" value="1"/>
</dbReference>
<dbReference type="FunFam" id="3.30.930.10:FF:000022">
    <property type="entry name" value="Phenylalanine--tRNA ligase beta subunit"/>
    <property type="match status" value="1"/>
</dbReference>
<evidence type="ECO:0000256" key="11">
    <source>
        <dbReference type="ARBA" id="ARBA00022741"/>
    </source>
</evidence>
<dbReference type="InterPro" id="IPR012340">
    <property type="entry name" value="NA-bd_OB-fold"/>
</dbReference>